<evidence type="ECO:0000313" key="1">
    <source>
        <dbReference type="EMBL" id="SFP13823.1"/>
    </source>
</evidence>
<sequence length="148" mass="16437">MAQVCLLGEPGSELRYELLSRETAREALSTYDLREPYANSLALDTVSIGAAVSLLNDLNWYLVRFARTALVQADSVSETEWLSRDLATAVRDGDVDPAETGEYLKVYGVEDGRPEDPAFVEREGDWTPDRGGYDEVLVVRVTEAEFEA</sequence>
<dbReference type="Proteomes" id="UP000183769">
    <property type="component" value="Unassembled WGS sequence"/>
</dbReference>
<dbReference type="AlphaFoldDB" id="A0A1I5MWF1"/>
<organism evidence="1 2">
    <name type="scientific">Halolamina pelagica</name>
    <dbReference type="NCBI Taxonomy" id="699431"/>
    <lineage>
        <taxon>Archaea</taxon>
        <taxon>Methanobacteriati</taxon>
        <taxon>Methanobacteriota</taxon>
        <taxon>Stenosarchaea group</taxon>
        <taxon>Halobacteria</taxon>
        <taxon>Halobacteriales</taxon>
        <taxon>Haloferacaceae</taxon>
    </lineage>
</organism>
<dbReference type="RefSeq" id="WP_074875125.1">
    <property type="nucleotide sequence ID" value="NZ_FOXI01000001.1"/>
</dbReference>
<proteinExistence type="predicted"/>
<dbReference type="OrthoDB" id="170224at2157"/>
<protein>
    <submittedName>
        <fullName evidence="1">Uncharacterized protein</fullName>
    </submittedName>
</protein>
<reference evidence="2" key="1">
    <citation type="submission" date="2016-10" db="EMBL/GenBank/DDBJ databases">
        <authorList>
            <person name="Varghese N."/>
            <person name="Submissions S."/>
        </authorList>
    </citation>
    <scope>NUCLEOTIDE SEQUENCE [LARGE SCALE GENOMIC DNA]</scope>
    <source>
        <strain evidence="2">CGMCC 1.10329</strain>
    </source>
</reference>
<keyword evidence="2" id="KW-1185">Reference proteome</keyword>
<accession>A0A1I5MWF1</accession>
<dbReference type="Pfam" id="PF19120">
    <property type="entry name" value="DUF5804"/>
    <property type="match status" value="1"/>
</dbReference>
<name>A0A1I5MWF1_9EURY</name>
<dbReference type="InterPro" id="IPR043827">
    <property type="entry name" value="DUF5804"/>
</dbReference>
<gene>
    <name evidence="1" type="ORF">SAMN05216277_101436</name>
</gene>
<evidence type="ECO:0000313" key="2">
    <source>
        <dbReference type="Proteomes" id="UP000183769"/>
    </source>
</evidence>
<dbReference type="EMBL" id="FOXI01000001">
    <property type="protein sequence ID" value="SFP13823.1"/>
    <property type="molecule type" value="Genomic_DNA"/>
</dbReference>